<keyword evidence="2" id="KW-1185">Reference proteome</keyword>
<sequence length="216" mass="24629">MLTSPTTGLPILQGTDYGDVIDDWSRSLDAGLARRTATPVQSFAQLEQRFPRNQLGEDDYRAVVHEPAQILYEWNQTGWVVTDIGLKAFTPYWYAGKDLSAAYAPGGGLTGWYQRIRSHCFFEIQHDWKSVDNKGDDYYVWQLPLETVDWKSYQLYARCQMAADESVIEMDAQLIGTKHVVVTRRDGQRFPLAAQRSALTTGAWWRLGGRFRVGRA</sequence>
<accession>A0A0L6CJY4</accession>
<dbReference type="RefSeq" id="WP_050670529.1">
    <property type="nucleotide sequence ID" value="NZ_LAIR01000002.1"/>
</dbReference>
<dbReference type="EMBL" id="LAIR01000002">
    <property type="protein sequence ID" value="KNX38111.1"/>
    <property type="molecule type" value="Genomic_DNA"/>
</dbReference>
<dbReference type="STRING" id="1631356.VV01_14705"/>
<dbReference type="AlphaFoldDB" id="A0A0L6CJY4"/>
<gene>
    <name evidence="1" type="ORF">VV01_14705</name>
</gene>
<proteinExistence type="predicted"/>
<comment type="caution">
    <text evidence="1">The sequence shown here is derived from an EMBL/GenBank/DDBJ whole genome shotgun (WGS) entry which is preliminary data.</text>
</comment>
<evidence type="ECO:0000313" key="1">
    <source>
        <dbReference type="EMBL" id="KNX38111.1"/>
    </source>
</evidence>
<evidence type="ECO:0000313" key="2">
    <source>
        <dbReference type="Proteomes" id="UP000037397"/>
    </source>
</evidence>
<protein>
    <submittedName>
        <fullName evidence="1">Uncharacterized protein</fullName>
    </submittedName>
</protein>
<name>A0A0L6CJY4_9MICO</name>
<organism evidence="1 2">
    <name type="scientific">Luteipulveratus halotolerans</name>
    <dbReference type="NCBI Taxonomy" id="1631356"/>
    <lineage>
        <taxon>Bacteria</taxon>
        <taxon>Bacillati</taxon>
        <taxon>Actinomycetota</taxon>
        <taxon>Actinomycetes</taxon>
        <taxon>Micrococcales</taxon>
        <taxon>Dermacoccaceae</taxon>
        <taxon>Luteipulveratus</taxon>
    </lineage>
</organism>
<dbReference type="Proteomes" id="UP000037397">
    <property type="component" value="Unassembled WGS sequence"/>
</dbReference>
<reference evidence="2" key="1">
    <citation type="submission" date="2015-03" db="EMBL/GenBank/DDBJ databases">
        <title>Luteipulveratus halotolerans sp. nov., a novel actinobacterium (Dermacoccaceae) from Sarawak, Malaysia.</title>
        <authorList>
            <person name="Juboi H."/>
            <person name="Basik A."/>
            <person name="Shamsul S.S."/>
            <person name="Arnold P."/>
            <person name="Schmitt E.K."/>
            <person name="Sanglier J.-J."/>
            <person name="Yeo T."/>
        </authorList>
    </citation>
    <scope>NUCLEOTIDE SEQUENCE [LARGE SCALE GENOMIC DNA]</scope>
    <source>
        <strain evidence="2">C296001</strain>
    </source>
</reference>